<comment type="catalytic activity">
    <reaction evidence="1">
        <text>a 4-O-methyl-thymidine in DNA + L-cysteinyl-[protein] = a thymidine in DNA + S-methyl-L-cysteinyl-[protein]</text>
        <dbReference type="Rhea" id="RHEA:53428"/>
        <dbReference type="Rhea" id="RHEA-COMP:10131"/>
        <dbReference type="Rhea" id="RHEA-COMP:10132"/>
        <dbReference type="Rhea" id="RHEA-COMP:13555"/>
        <dbReference type="Rhea" id="RHEA-COMP:13556"/>
        <dbReference type="ChEBI" id="CHEBI:29950"/>
        <dbReference type="ChEBI" id="CHEBI:82612"/>
        <dbReference type="ChEBI" id="CHEBI:137386"/>
        <dbReference type="ChEBI" id="CHEBI:137387"/>
        <dbReference type="EC" id="2.1.1.63"/>
    </reaction>
</comment>
<dbReference type="PROSITE" id="PS01124">
    <property type="entry name" value="HTH_ARAC_FAMILY_2"/>
    <property type="match status" value="1"/>
</dbReference>
<dbReference type="NCBIfam" id="TIGR00589">
    <property type="entry name" value="ogt"/>
    <property type="match status" value="1"/>
</dbReference>
<dbReference type="InterPro" id="IPR036217">
    <property type="entry name" value="MethylDNA_cys_MeTrfase_DNAb"/>
</dbReference>
<dbReference type="GO" id="GO:0003908">
    <property type="term" value="F:methylated-DNA-[protein]-cysteine S-methyltransferase activity"/>
    <property type="evidence" value="ECO:0007669"/>
    <property type="project" value="UniProtKB-EC"/>
</dbReference>
<evidence type="ECO:0000256" key="10">
    <source>
        <dbReference type="PIRSR" id="PIRSR000409-1"/>
    </source>
</evidence>
<dbReference type="PIRSF" id="PIRSF000409">
    <property type="entry name" value="Ada"/>
    <property type="match status" value="1"/>
</dbReference>
<dbReference type="Gene3D" id="1.10.10.10">
    <property type="entry name" value="Winged helix-like DNA-binding domain superfamily/Winged helix DNA-binding domain"/>
    <property type="match status" value="1"/>
</dbReference>
<evidence type="ECO:0000259" key="13">
    <source>
        <dbReference type="PROSITE" id="PS01124"/>
    </source>
</evidence>
<evidence type="ECO:0000256" key="7">
    <source>
        <dbReference type="ARBA" id="ARBA00023163"/>
    </source>
</evidence>
<dbReference type="Gene3D" id="1.10.10.60">
    <property type="entry name" value="Homeodomain-like"/>
    <property type="match status" value="1"/>
</dbReference>
<keyword evidence="3 14" id="KW-0808">Transferase</keyword>
<dbReference type="GO" id="GO:0043565">
    <property type="term" value="F:sequence-specific DNA binding"/>
    <property type="evidence" value="ECO:0007669"/>
    <property type="project" value="InterPro"/>
</dbReference>
<evidence type="ECO:0000256" key="5">
    <source>
        <dbReference type="ARBA" id="ARBA00023015"/>
    </source>
</evidence>
<comment type="catalytic activity">
    <reaction evidence="9">
        <text>a 6-O-methyl-2'-deoxyguanosine in DNA + L-cysteinyl-[protein] = S-methyl-L-cysteinyl-[protein] + a 2'-deoxyguanosine in DNA</text>
        <dbReference type="Rhea" id="RHEA:24000"/>
        <dbReference type="Rhea" id="RHEA-COMP:10131"/>
        <dbReference type="Rhea" id="RHEA-COMP:10132"/>
        <dbReference type="Rhea" id="RHEA-COMP:11367"/>
        <dbReference type="Rhea" id="RHEA-COMP:11368"/>
        <dbReference type="ChEBI" id="CHEBI:29950"/>
        <dbReference type="ChEBI" id="CHEBI:82612"/>
        <dbReference type="ChEBI" id="CHEBI:85445"/>
        <dbReference type="ChEBI" id="CHEBI:85448"/>
        <dbReference type="EC" id="2.1.1.63"/>
    </reaction>
</comment>
<feature type="binding site" evidence="11">
    <location>
        <position position="48"/>
    </location>
    <ligand>
        <name>Zn(2+)</name>
        <dbReference type="ChEBI" id="CHEBI:29105"/>
    </ligand>
</feature>
<dbReference type="SUPFAM" id="SSF46767">
    <property type="entry name" value="Methylated DNA-protein cysteine methyltransferase, C-terminal domain"/>
    <property type="match status" value="1"/>
</dbReference>
<evidence type="ECO:0000256" key="6">
    <source>
        <dbReference type="ARBA" id="ARBA00023159"/>
    </source>
</evidence>
<dbReference type="Pfam" id="PF12833">
    <property type="entry name" value="HTH_18"/>
    <property type="match status" value="1"/>
</dbReference>
<dbReference type="GO" id="GO:0032259">
    <property type="term" value="P:methylation"/>
    <property type="evidence" value="ECO:0007669"/>
    <property type="project" value="UniProtKB-KW"/>
</dbReference>
<dbReference type="GO" id="GO:0003700">
    <property type="term" value="F:DNA-binding transcription factor activity"/>
    <property type="evidence" value="ECO:0007669"/>
    <property type="project" value="InterPro"/>
</dbReference>
<dbReference type="GO" id="GO:0006281">
    <property type="term" value="P:DNA repair"/>
    <property type="evidence" value="ECO:0007669"/>
    <property type="project" value="UniProtKB-KW"/>
</dbReference>
<dbReference type="Proteomes" id="UP000486760">
    <property type="component" value="Unassembled WGS sequence"/>
</dbReference>
<dbReference type="InterPro" id="IPR036631">
    <property type="entry name" value="MGMT_N_sf"/>
</dbReference>
<reference evidence="14 15" key="1">
    <citation type="submission" date="2019-08" db="EMBL/GenBank/DDBJ databases">
        <title>Bioinformatics analysis of the strain L3 and L5.</title>
        <authorList>
            <person name="Li X."/>
        </authorList>
    </citation>
    <scope>NUCLEOTIDE SEQUENCE [LARGE SCALE GENOMIC DNA]</scope>
    <source>
        <strain evidence="14 15">L5</strain>
    </source>
</reference>
<evidence type="ECO:0000256" key="1">
    <source>
        <dbReference type="ARBA" id="ARBA00001286"/>
    </source>
</evidence>
<keyword evidence="6" id="KW-0010">Activator</keyword>
<dbReference type="PROSITE" id="PS00374">
    <property type="entry name" value="MGMT"/>
    <property type="match status" value="1"/>
</dbReference>
<gene>
    <name evidence="14" type="primary">ada</name>
    <name evidence="14" type="ORF">F0A17_11090</name>
</gene>
<dbReference type="InterPro" id="IPR018060">
    <property type="entry name" value="HTH_AraC"/>
</dbReference>
<keyword evidence="11" id="KW-0862">Zinc</keyword>
<keyword evidence="11" id="KW-0479">Metal-binding</keyword>
<dbReference type="NCBIfam" id="NF011964">
    <property type="entry name" value="PRK15435.1"/>
    <property type="match status" value="1"/>
</dbReference>
<dbReference type="SUPFAM" id="SSF53155">
    <property type="entry name" value="Methylated DNA-protein cysteine methyltransferase domain"/>
    <property type="match status" value="1"/>
</dbReference>
<accession>A0A7V7KHX6</accession>
<name>A0A7V7KHX6_9GAMM</name>
<dbReference type="Gene3D" id="3.40.10.10">
    <property type="entry name" value="DNA Methylphosphotriester Repair Domain"/>
    <property type="match status" value="1"/>
</dbReference>
<evidence type="ECO:0000313" key="15">
    <source>
        <dbReference type="Proteomes" id="UP000486760"/>
    </source>
</evidence>
<keyword evidence="14" id="KW-0238">DNA-binding</keyword>
<comment type="caution">
    <text evidence="14">The sequence shown here is derived from an EMBL/GenBank/DDBJ whole genome shotgun (WGS) entry which is preliminary data.</text>
</comment>
<dbReference type="InterPro" id="IPR016221">
    <property type="entry name" value="Bifunct_regulatory_prot_Ada"/>
</dbReference>
<dbReference type="Pfam" id="PF02870">
    <property type="entry name" value="Methyltransf_1N"/>
    <property type="match status" value="1"/>
</dbReference>
<dbReference type="InterPro" id="IPR008332">
    <property type="entry name" value="MethylG_MeTrfase_N"/>
</dbReference>
<feature type="active site" description="Nucleophile; methyl group acceptor from either O6-methylguanine or O4-methylthymine" evidence="10">
    <location>
        <position position="328"/>
    </location>
</feature>
<dbReference type="AlphaFoldDB" id="A0A7V7KHX6"/>
<feature type="binding site" evidence="11">
    <location>
        <position position="44"/>
    </location>
    <ligand>
        <name>Zn(2+)</name>
        <dbReference type="ChEBI" id="CHEBI:29105"/>
    </ligand>
</feature>
<dbReference type="InterPro" id="IPR009057">
    <property type="entry name" value="Homeodomain-like_sf"/>
</dbReference>
<protein>
    <submittedName>
        <fullName evidence="14">Bifunctional DNA-binding transcriptional regulator/O6-methylguanine-DNA methyltransferase Ada</fullName>
    </submittedName>
</protein>
<dbReference type="SUPFAM" id="SSF46689">
    <property type="entry name" value="Homeodomain-like"/>
    <property type="match status" value="1"/>
</dbReference>
<evidence type="ECO:0000256" key="8">
    <source>
        <dbReference type="ARBA" id="ARBA00023204"/>
    </source>
</evidence>
<keyword evidence="5" id="KW-0805">Transcription regulation</keyword>
<keyword evidence="2 14" id="KW-0489">Methyltransferase</keyword>
<dbReference type="Gene3D" id="3.30.160.70">
    <property type="entry name" value="Methylated DNA-protein cysteine methyltransferase domain"/>
    <property type="match status" value="1"/>
</dbReference>
<keyword evidence="7" id="KW-0804">Transcription</keyword>
<dbReference type="GO" id="GO:0008270">
    <property type="term" value="F:zinc ion binding"/>
    <property type="evidence" value="ECO:0007669"/>
    <property type="project" value="InterPro"/>
</dbReference>
<dbReference type="InterPro" id="IPR004026">
    <property type="entry name" value="Ada_DNA_repair_Zn-bd"/>
</dbReference>
<evidence type="ECO:0000313" key="14">
    <source>
        <dbReference type="EMBL" id="KAA0011846.1"/>
    </source>
</evidence>
<dbReference type="PANTHER" id="PTHR10815:SF14">
    <property type="entry name" value="BIFUNCTIONAL TRANSCRIPTIONAL ACTIVATOR_DNA REPAIR ENZYME ADA"/>
    <property type="match status" value="1"/>
</dbReference>
<dbReference type="CDD" id="cd06445">
    <property type="entry name" value="ATase"/>
    <property type="match status" value="1"/>
</dbReference>
<keyword evidence="4" id="KW-0227">DNA damage</keyword>
<dbReference type="InterPro" id="IPR036388">
    <property type="entry name" value="WH-like_DNA-bd_sf"/>
</dbReference>
<dbReference type="SMART" id="SM00342">
    <property type="entry name" value="HTH_ARAC"/>
    <property type="match status" value="1"/>
</dbReference>
<evidence type="ECO:0000256" key="2">
    <source>
        <dbReference type="ARBA" id="ARBA00022603"/>
    </source>
</evidence>
<feature type="binding site" evidence="11">
    <location>
        <position position="75"/>
    </location>
    <ligand>
        <name>Zn(2+)</name>
        <dbReference type="ChEBI" id="CHEBI:29105"/>
    </ligand>
</feature>
<organism evidence="14 15">
    <name type="scientific">Billgrantia pellis</name>
    <dbReference type="NCBI Taxonomy" id="2606936"/>
    <lineage>
        <taxon>Bacteria</taxon>
        <taxon>Pseudomonadati</taxon>
        <taxon>Pseudomonadota</taxon>
        <taxon>Gammaproteobacteria</taxon>
        <taxon>Oceanospirillales</taxon>
        <taxon>Halomonadaceae</taxon>
        <taxon>Billgrantia</taxon>
    </lineage>
</organism>
<dbReference type="Pfam" id="PF02805">
    <property type="entry name" value="Ada_Zn_binding"/>
    <property type="match status" value="1"/>
</dbReference>
<dbReference type="EMBL" id="VTPY01000004">
    <property type="protein sequence ID" value="KAA0011846.1"/>
    <property type="molecule type" value="Genomic_DNA"/>
</dbReference>
<evidence type="ECO:0000256" key="3">
    <source>
        <dbReference type="ARBA" id="ARBA00022679"/>
    </source>
</evidence>
<proteinExistence type="predicted"/>
<dbReference type="Pfam" id="PF01035">
    <property type="entry name" value="DNA_binding_1"/>
    <property type="match status" value="1"/>
</dbReference>
<comment type="cofactor">
    <cofactor evidence="11">
        <name>Zn(2+)</name>
        <dbReference type="ChEBI" id="CHEBI:29105"/>
    </cofactor>
    <text evidence="11">Binds 1 zinc ion per subunit.</text>
</comment>
<sequence length="391" mass="42492">MSDTFNHPFTTFDSDEAKWAAVLARDAAADDAFVYAVRTTGVYCRPTCASRRPRRENAEFHADAASAERAGYRPCQRCRPKELPLAQRHAQSVARACRLIETADELPSLDELAQAAELSRFHFHRVFKSVTGLTPKAYAVACRADRARQALVQRETVTEAIYEAGFNSSGRFYAGSDRMLGMAPKRYRSGGKGMEIRFALGECSLGNILVATSEKGICAISLGSDPEQLLQEFQDRFANANLSPGGKDFDAWVAKVVGFVEAPGVGLTLPLDIRGTAFQQRVWQALTEIPVGTTISYAELAQRIGSPKSVRAVARACASNPIALAIPCHRVVRTDGALSGYRWGVARKRALLERESLQAGVSRDGATSGASSSAEVMPAWGVRSRKVDRTT</sequence>
<keyword evidence="15" id="KW-1185">Reference proteome</keyword>
<dbReference type="FunFam" id="1.10.10.10:FF:000410">
    <property type="entry name" value="ADA regulatory protein, putative"/>
    <property type="match status" value="1"/>
</dbReference>
<feature type="binding site" evidence="11">
    <location>
        <position position="78"/>
    </location>
    <ligand>
        <name>Zn(2+)</name>
        <dbReference type="ChEBI" id="CHEBI:29105"/>
    </ligand>
</feature>
<dbReference type="SUPFAM" id="SSF57884">
    <property type="entry name" value="Ada DNA repair protein, N-terminal domain (N-Ada 10)"/>
    <property type="match status" value="1"/>
</dbReference>
<feature type="active site" description="Nucleophile; methyl group acceptor from methylphosphotriester" evidence="10">
    <location>
        <position position="44"/>
    </location>
</feature>
<dbReference type="InterPro" id="IPR014048">
    <property type="entry name" value="MethylDNA_cys_MeTrfase_DNA-bd"/>
</dbReference>
<evidence type="ECO:0000256" key="12">
    <source>
        <dbReference type="SAM" id="MobiDB-lite"/>
    </source>
</evidence>
<evidence type="ECO:0000256" key="9">
    <source>
        <dbReference type="ARBA" id="ARBA00049348"/>
    </source>
</evidence>
<dbReference type="InterPro" id="IPR035451">
    <property type="entry name" value="Ada-like_dom_sf"/>
</dbReference>
<evidence type="ECO:0000256" key="4">
    <source>
        <dbReference type="ARBA" id="ARBA00022763"/>
    </source>
</evidence>
<feature type="domain" description="HTH araC/xylS-type" evidence="13">
    <location>
        <begin position="94"/>
        <end position="190"/>
    </location>
</feature>
<dbReference type="PANTHER" id="PTHR10815">
    <property type="entry name" value="METHYLATED-DNA--PROTEIN-CYSTEINE METHYLTRANSFERASE"/>
    <property type="match status" value="1"/>
</dbReference>
<dbReference type="RefSeq" id="WP_149328407.1">
    <property type="nucleotide sequence ID" value="NZ_VTPY01000004.1"/>
</dbReference>
<feature type="region of interest" description="Disordered" evidence="12">
    <location>
        <begin position="362"/>
        <end position="391"/>
    </location>
</feature>
<evidence type="ECO:0000256" key="11">
    <source>
        <dbReference type="PIRSR" id="PIRSR000409-3"/>
    </source>
</evidence>
<dbReference type="InterPro" id="IPR001497">
    <property type="entry name" value="MethylDNA_cys_MeTrfase_AS"/>
</dbReference>
<keyword evidence="8" id="KW-0234">DNA repair</keyword>